<gene>
    <name evidence="3 4" type="primary">LOC106492562</name>
    <name evidence="5" type="synonym">LOC136991391</name>
</gene>
<protein>
    <submittedName>
        <fullName evidence="3 4">Uncharacterized protein</fullName>
    </submittedName>
</protein>
<feature type="compositionally biased region" description="Basic residues" evidence="1">
    <location>
        <begin position="1"/>
        <end position="12"/>
    </location>
</feature>
<evidence type="ECO:0000256" key="1">
    <source>
        <dbReference type="SAM" id="MobiDB-lite"/>
    </source>
</evidence>
<keyword evidence="2" id="KW-1185">Reference proteome</keyword>
<sequence>MERLRQRLKMRTAKVSPRPAADAVQPAAGEGQSREGREERAAPGEGKSSCKPTGLCPGRQLGEQHPTEAQSWWQAVWGCFRCGQRCQEAGNTLTPPVSPVLARGPRAAPTSGHHREQPPVGPGSTSSLQSADCLGEESSCLACEEQEVTVAICIVSLTFDTASETSSLGIWDSEGYASNCSSLASEDASEDDGKSPDSSCVLEVQSVSTLGPFVDTKGPAVTHAYTSGAHSGGERSQSHTASPAEDTGSSEDPGAARTQTKSIGTHTSSSASCVGGEQRSLPSEENNNVMFVCNSSSAFDMGGEKRSLGSWAQREQCQGLRLHLACDRRVWQ</sequence>
<dbReference type="RefSeq" id="XP_067148508.1">
    <property type="nucleotide sequence ID" value="XM_067292407.1"/>
</dbReference>
<feature type="region of interest" description="Disordered" evidence="1">
    <location>
        <begin position="211"/>
        <end position="282"/>
    </location>
</feature>
<dbReference type="GeneID" id="106492562"/>
<feature type="compositionally biased region" description="Polar residues" evidence="1">
    <location>
        <begin position="257"/>
        <end position="272"/>
    </location>
</feature>
<reference evidence="2 3" key="1">
    <citation type="submission" date="2025-05" db="UniProtKB">
        <authorList>
            <consortium name="RefSeq"/>
        </authorList>
    </citation>
    <scope>NUCLEOTIDE SEQUENCE [LARGE SCALE GENOMIC DNA]</scope>
    <source>
        <tissue evidence="3 4">Blood</tissue>
    </source>
</reference>
<feature type="region of interest" description="Disordered" evidence="1">
    <location>
        <begin position="93"/>
        <end position="130"/>
    </location>
</feature>
<evidence type="ECO:0000313" key="2">
    <source>
        <dbReference type="Proteomes" id="UP001652627"/>
    </source>
</evidence>
<name>A0ABM4E731_9AVES</name>
<feature type="region of interest" description="Disordered" evidence="1">
    <location>
        <begin position="1"/>
        <end position="55"/>
    </location>
</feature>
<feature type="compositionally biased region" description="Basic and acidic residues" evidence="1">
    <location>
        <begin position="32"/>
        <end position="42"/>
    </location>
</feature>
<evidence type="ECO:0000313" key="3">
    <source>
        <dbReference type="RefSeq" id="XP_067148506.1"/>
    </source>
</evidence>
<evidence type="ECO:0000313" key="5">
    <source>
        <dbReference type="RefSeq" id="XP_067148508.1"/>
    </source>
</evidence>
<organism evidence="2 3">
    <name type="scientific">Apteryx mantelli</name>
    <name type="common">North Island brown kiwi</name>
    <dbReference type="NCBI Taxonomy" id="2696672"/>
    <lineage>
        <taxon>Eukaryota</taxon>
        <taxon>Metazoa</taxon>
        <taxon>Chordata</taxon>
        <taxon>Craniata</taxon>
        <taxon>Vertebrata</taxon>
        <taxon>Euteleostomi</taxon>
        <taxon>Archelosauria</taxon>
        <taxon>Archosauria</taxon>
        <taxon>Dinosauria</taxon>
        <taxon>Saurischia</taxon>
        <taxon>Theropoda</taxon>
        <taxon>Coelurosauria</taxon>
        <taxon>Aves</taxon>
        <taxon>Palaeognathae</taxon>
        <taxon>Apterygiformes</taxon>
        <taxon>Apterygidae</taxon>
        <taxon>Apteryx</taxon>
    </lineage>
</organism>
<dbReference type="RefSeq" id="XP_067148507.1">
    <property type="nucleotide sequence ID" value="XM_067292406.1"/>
</dbReference>
<dbReference type="RefSeq" id="XP_067148506.1">
    <property type="nucleotide sequence ID" value="XM_067292405.1"/>
</dbReference>
<accession>A0ABM4E731</accession>
<evidence type="ECO:0000313" key="4">
    <source>
        <dbReference type="RefSeq" id="XP_067148507.1"/>
    </source>
</evidence>
<dbReference type="Proteomes" id="UP001652627">
    <property type="component" value="Chromosome 2"/>
</dbReference>
<proteinExistence type="predicted"/>